<sequence length="110" mass="12803">MKELQCLVGEQLSAVCFVQDYLQLEFDGYKLTTYTTPLVETLPNEWMAYEHEQYKNGLCRFIARLVEQVVSEPGRILLAFRDCSERISLPIHEGKDNVYYTDLEGGWFVV</sequence>
<protein>
    <submittedName>
        <fullName evidence="1">Uncharacterized protein</fullName>
    </submittedName>
</protein>
<evidence type="ECO:0000313" key="1">
    <source>
        <dbReference type="EMBL" id="MEL5996591.1"/>
    </source>
</evidence>
<proteinExistence type="predicted"/>
<accession>A0ABU9M370</accession>
<comment type="caution">
    <text evidence="1">The sequence shown here is derived from an EMBL/GenBank/DDBJ whole genome shotgun (WGS) entry which is preliminary data.</text>
</comment>
<gene>
    <name evidence="1" type="ORF">AAFH49_20450</name>
</gene>
<dbReference type="RefSeq" id="WP_342301087.1">
    <property type="nucleotide sequence ID" value="NZ_JBCEVZ010000082.1"/>
</dbReference>
<dbReference type="Proteomes" id="UP001479606">
    <property type="component" value="Unassembled WGS sequence"/>
</dbReference>
<organism evidence="1 2">
    <name type="scientific">Hymenobacter segetis</name>
    <dbReference type="NCBI Taxonomy" id="2025509"/>
    <lineage>
        <taxon>Bacteria</taxon>
        <taxon>Pseudomonadati</taxon>
        <taxon>Bacteroidota</taxon>
        <taxon>Cytophagia</taxon>
        <taxon>Cytophagales</taxon>
        <taxon>Hymenobacteraceae</taxon>
        <taxon>Hymenobacter</taxon>
    </lineage>
</organism>
<reference evidence="1 2" key="1">
    <citation type="journal article" date="2018" name="Arch. Microbiol.">
        <title>Hymenobacter segetis sp. nov., isolated from soil.</title>
        <authorList>
            <person name="Ten L.N."/>
            <person name="Lim S.J."/>
            <person name="Kim B.O."/>
            <person name="Kang I.K."/>
            <person name="Jung H.Y."/>
        </authorList>
    </citation>
    <scope>NUCLEOTIDE SEQUENCE [LARGE SCALE GENOMIC DNA]</scope>
    <source>
        <strain evidence="1 2">S7-3-11</strain>
    </source>
</reference>
<dbReference type="EMBL" id="JBCEVZ010000082">
    <property type="protein sequence ID" value="MEL5996591.1"/>
    <property type="molecule type" value="Genomic_DNA"/>
</dbReference>
<name>A0ABU9M370_9BACT</name>
<evidence type="ECO:0000313" key="2">
    <source>
        <dbReference type="Proteomes" id="UP001479606"/>
    </source>
</evidence>
<keyword evidence="2" id="KW-1185">Reference proteome</keyword>